<name>M2P5S2_CERS8</name>
<reference evidence="1" key="1">
    <citation type="journal article" date="2012" name="Proc. Natl. Acad. Sci. U.S.A.">
        <title>Comparative genomics of Ceriporiopsis subvermispora and Phanerochaete chrysosporium provide insight into selective ligninolysis.</title>
        <authorList>
            <person name="Fernandez-Fueyo E."/>
            <person name="Ruiz-Duenas F.J."/>
            <person name="Ferreira P."/>
            <person name="Floudas D."/>
            <person name="Hibbett D.S."/>
            <person name="Canessa P."/>
            <person name="Larrondo L.F."/>
            <person name="James T.Y."/>
            <person name="Seelenfreund D."/>
            <person name="Lobos S."/>
            <person name="Polanco R."/>
            <person name="Tello M."/>
            <person name="Honda Y."/>
            <person name="Watanabe T."/>
            <person name="Watanabe T."/>
            <person name="Ryu J.S."/>
            <person name="Kubicek C.P."/>
            <person name="Schmoll M."/>
            <person name="Gaskell J."/>
            <person name="Hammel K.E."/>
            <person name="St John F.J."/>
            <person name="Vanden Wymelenberg A."/>
            <person name="Sabat G."/>
            <person name="Splinter BonDurant S."/>
            <person name="Syed K."/>
            <person name="Yadav J.S."/>
            <person name="Doddapaneni H."/>
            <person name="Subramanian V."/>
            <person name="Lavin J.L."/>
            <person name="Oguiza J.A."/>
            <person name="Perez G."/>
            <person name="Pisabarro A.G."/>
            <person name="Ramirez L."/>
            <person name="Santoyo F."/>
            <person name="Master E."/>
            <person name="Coutinho P.M."/>
            <person name="Henrissat B."/>
            <person name="Lombard V."/>
            <person name="Magnuson J.K."/>
            <person name="Kuees U."/>
            <person name="Hori C."/>
            <person name="Igarashi K."/>
            <person name="Samejima M."/>
            <person name="Held B.W."/>
            <person name="Barry K.W."/>
            <person name="LaButti K.M."/>
            <person name="Lapidus A."/>
            <person name="Lindquist E.A."/>
            <person name="Lucas S.M."/>
            <person name="Riley R."/>
            <person name="Salamov A.A."/>
            <person name="Hoffmeister D."/>
            <person name="Schwenk D."/>
            <person name="Hadar Y."/>
            <person name="Yarden O."/>
            <person name="de Vries R.P."/>
            <person name="Wiebenga A."/>
            <person name="Stenlid J."/>
            <person name="Eastwood D."/>
            <person name="Grigoriev I.V."/>
            <person name="Berka R.M."/>
            <person name="Blanchette R.A."/>
            <person name="Kersten P."/>
            <person name="Martinez A.T."/>
            <person name="Vicuna R."/>
            <person name="Cullen D."/>
        </authorList>
    </citation>
    <scope>NUCLEOTIDE SEQUENCE [LARGE SCALE GENOMIC DNA]</scope>
    <source>
        <strain evidence="1">B</strain>
    </source>
</reference>
<organism evidence="1 2">
    <name type="scientific">Ceriporiopsis subvermispora (strain B)</name>
    <name type="common">White-rot fungus</name>
    <name type="synonym">Gelatoporia subvermispora</name>
    <dbReference type="NCBI Taxonomy" id="914234"/>
    <lineage>
        <taxon>Eukaryota</taxon>
        <taxon>Fungi</taxon>
        <taxon>Dikarya</taxon>
        <taxon>Basidiomycota</taxon>
        <taxon>Agaricomycotina</taxon>
        <taxon>Agaricomycetes</taxon>
        <taxon>Polyporales</taxon>
        <taxon>Gelatoporiaceae</taxon>
        <taxon>Gelatoporia</taxon>
    </lineage>
</organism>
<gene>
    <name evidence="1" type="ORF">CERSUDRAFT_101193</name>
</gene>
<dbReference type="Proteomes" id="UP000016930">
    <property type="component" value="Unassembled WGS sequence"/>
</dbReference>
<protein>
    <submittedName>
        <fullName evidence="1">Uncharacterized protein</fullName>
    </submittedName>
</protein>
<evidence type="ECO:0000313" key="1">
    <source>
        <dbReference type="EMBL" id="EMD30594.1"/>
    </source>
</evidence>
<proteinExistence type="predicted"/>
<evidence type="ECO:0000313" key="2">
    <source>
        <dbReference type="Proteomes" id="UP000016930"/>
    </source>
</evidence>
<dbReference type="EMBL" id="KB445971">
    <property type="protein sequence ID" value="EMD30594.1"/>
    <property type="molecule type" value="Genomic_DNA"/>
</dbReference>
<dbReference type="HOGENOM" id="CLU_2096586_0_0_1"/>
<sequence length="116" mass="12587">MGRSLSRLSSACVLQYLRNPLTNAVVNVHPSPSSGSSHLSSQHTLIIRAAFPETMKDASAAVSVVRCANKVVSVLKCLKIAHVDNAVLHESEVADAYRLARFRSLTSRQDIHGDLH</sequence>
<dbReference type="AlphaFoldDB" id="M2P5S2"/>
<keyword evidence="2" id="KW-1185">Reference proteome</keyword>
<accession>M2P5S2</accession>